<name>A0A0U4NDZ0_9BACL</name>
<dbReference type="InterPro" id="IPR020390">
    <property type="entry name" value="Uncharacterised_YqhV"/>
</dbReference>
<keyword evidence="2" id="KW-1185">Reference proteome</keyword>
<dbReference type="EMBL" id="AP017312">
    <property type="protein sequence ID" value="BAU27124.1"/>
    <property type="molecule type" value="Genomic_DNA"/>
</dbReference>
<evidence type="ECO:0000313" key="2">
    <source>
        <dbReference type="Proteomes" id="UP000217696"/>
    </source>
</evidence>
<protein>
    <submittedName>
        <fullName evidence="1">Uncharacterized protein</fullName>
    </submittedName>
</protein>
<proteinExistence type="predicted"/>
<dbReference type="KEGG" id="asoc:CB4_01293"/>
<dbReference type="Pfam" id="PF10942">
    <property type="entry name" value="DUF2619"/>
    <property type="match status" value="1"/>
</dbReference>
<dbReference type="Proteomes" id="UP000217696">
    <property type="component" value="Chromosome"/>
</dbReference>
<evidence type="ECO:0000313" key="1">
    <source>
        <dbReference type="EMBL" id="BAU27124.1"/>
    </source>
</evidence>
<dbReference type="AlphaFoldDB" id="A0A0U4NDZ0"/>
<gene>
    <name evidence="1" type="ORF">CB4_01293</name>
</gene>
<organism evidence="1 2">
    <name type="scientific">Aneurinibacillus soli</name>
    <dbReference type="NCBI Taxonomy" id="1500254"/>
    <lineage>
        <taxon>Bacteria</taxon>
        <taxon>Bacillati</taxon>
        <taxon>Bacillota</taxon>
        <taxon>Bacilli</taxon>
        <taxon>Bacillales</taxon>
        <taxon>Paenibacillaceae</taxon>
        <taxon>Aneurinibacillus group</taxon>
        <taxon>Aneurinibacillus</taxon>
    </lineage>
</organism>
<dbReference type="RefSeq" id="WP_096464214.1">
    <property type="nucleotide sequence ID" value="NZ_AP017312.1"/>
</dbReference>
<accession>A0A0U4NDZ0</accession>
<sequence length="87" mass="9268">MFEKAILGMASLRILSGSLEILAAFLILRVNQVEKALLINSGLAFVGPFVLLLTTTIGLLGVAERVSFGKLAWILAGVAFILIGVRK</sequence>
<reference evidence="1 2" key="1">
    <citation type="submission" date="2015-12" db="EMBL/GenBank/DDBJ databases">
        <title>Genome sequence of Aneurinibacillus soli.</title>
        <authorList>
            <person name="Lee J.S."/>
            <person name="Lee K.C."/>
            <person name="Kim K.K."/>
            <person name="Lee B.W."/>
        </authorList>
    </citation>
    <scope>NUCLEOTIDE SEQUENCE [LARGE SCALE GENOMIC DNA]</scope>
    <source>
        <strain evidence="1 2">CB4</strain>
    </source>
</reference>
<dbReference type="OrthoDB" id="1726013at2"/>